<evidence type="ECO:0008006" key="7">
    <source>
        <dbReference type="Google" id="ProtNLM"/>
    </source>
</evidence>
<dbReference type="PANTHER" id="PTHR24291">
    <property type="entry name" value="CYTOCHROME P450 FAMILY 4"/>
    <property type="match status" value="1"/>
</dbReference>
<dbReference type="Pfam" id="PF00067">
    <property type="entry name" value="p450"/>
    <property type="match status" value="1"/>
</dbReference>
<dbReference type="InterPro" id="IPR050196">
    <property type="entry name" value="Cytochrome_P450_Monoox"/>
</dbReference>
<dbReference type="STRING" id="8154.ENSACLP00000007632"/>
<sequence>MALLHTVLALVLSWTGLCSVLYIFSTGLVAVVALWTARLLLRHAWYSHRLSCFSKPQTRSWLLDHLGKMQSTEEGLQRLDDLVQTYKHSCCWFLGPFYHLVRLFHPDYVKPLLIKHQHITVKDELISHCLRPWLGHSVLISNGVVWSHKRRLLTPAFHFDILRSYIAVFNSSSKIMHVRYTQSRQVVSNCNLEMFDHITLLTLDSLLKCAFSYDSNCQESSSEYVSAILELSILVTHRRENIFHHWDQIYWKTQQGKRFKQALKTLSYTSYIAFTELRVVVALTLLRFRLIPGVKPELGSSSGRVRRLPQLALRAEGGLWLQLEPLNRVTQKE</sequence>
<dbReference type="GO" id="GO:0005506">
    <property type="term" value="F:iron ion binding"/>
    <property type="evidence" value="ECO:0007669"/>
    <property type="project" value="InterPro"/>
</dbReference>
<reference evidence="5" key="2">
    <citation type="submission" date="2025-08" db="UniProtKB">
        <authorList>
            <consortium name="Ensembl"/>
        </authorList>
    </citation>
    <scope>IDENTIFICATION</scope>
</reference>
<name>A0A3P8NS62_ASTCA</name>
<comment type="similarity">
    <text evidence="1">Belongs to the cytochrome P450 family.</text>
</comment>
<evidence type="ECO:0000256" key="3">
    <source>
        <dbReference type="ARBA" id="ARBA00047938"/>
    </source>
</evidence>
<evidence type="ECO:0000313" key="6">
    <source>
        <dbReference type="Proteomes" id="UP000265100"/>
    </source>
</evidence>
<evidence type="ECO:0000313" key="5">
    <source>
        <dbReference type="Ensembl" id="ENSACLP00000007632.1"/>
    </source>
</evidence>
<dbReference type="GO" id="GO:0020037">
    <property type="term" value="F:heme binding"/>
    <property type="evidence" value="ECO:0007669"/>
    <property type="project" value="InterPro"/>
</dbReference>
<dbReference type="SUPFAM" id="SSF48264">
    <property type="entry name" value="Cytochrome P450"/>
    <property type="match status" value="1"/>
</dbReference>
<comment type="catalytic activity">
    <reaction evidence="4">
        <text>androst-4-ene-3,17-dione + 3 reduced [NADPH--hemoprotein reductase] + 3 O2 = estrone + formate + 3 oxidized [NADPH--hemoprotein reductase] + 4 H2O + 4 H(+)</text>
        <dbReference type="Rhea" id="RHEA:38195"/>
        <dbReference type="Rhea" id="RHEA-COMP:11964"/>
        <dbReference type="Rhea" id="RHEA-COMP:11965"/>
        <dbReference type="ChEBI" id="CHEBI:15377"/>
        <dbReference type="ChEBI" id="CHEBI:15378"/>
        <dbReference type="ChEBI" id="CHEBI:15379"/>
        <dbReference type="ChEBI" id="CHEBI:15740"/>
        <dbReference type="ChEBI" id="CHEBI:16422"/>
        <dbReference type="ChEBI" id="CHEBI:17263"/>
        <dbReference type="ChEBI" id="CHEBI:57618"/>
        <dbReference type="ChEBI" id="CHEBI:58210"/>
        <dbReference type="EC" id="1.14.14.14"/>
    </reaction>
</comment>
<dbReference type="InterPro" id="IPR001128">
    <property type="entry name" value="Cyt_P450"/>
</dbReference>
<dbReference type="PANTHER" id="PTHR24291:SF210">
    <property type="entry name" value="CYTOCHROME P450 FAMILY 4 SUBFAMILY F MEMBER 11"/>
    <property type="match status" value="1"/>
</dbReference>
<proteinExistence type="inferred from homology"/>
<reference evidence="5" key="1">
    <citation type="submission" date="2018-05" db="EMBL/GenBank/DDBJ databases">
        <authorList>
            <person name="Datahose"/>
        </authorList>
    </citation>
    <scope>NUCLEOTIDE SEQUENCE</scope>
</reference>
<comment type="function">
    <text evidence="2">Catalyzes the formation of aromatic C18 estrogens from C19 androgens.</text>
</comment>
<evidence type="ECO:0000256" key="1">
    <source>
        <dbReference type="ARBA" id="ARBA00010617"/>
    </source>
</evidence>
<evidence type="ECO:0000256" key="4">
    <source>
        <dbReference type="ARBA" id="ARBA00048642"/>
    </source>
</evidence>
<dbReference type="Bgee" id="ENSACLG00000005159">
    <property type="expression patterns" value="Expressed in liver"/>
</dbReference>
<comment type="catalytic activity">
    <reaction evidence="3">
        <text>testosterone + 3 reduced [NADPH--hemoprotein reductase] + 3 O2 = 17beta-estradiol + formate + 3 oxidized [NADPH--hemoprotein reductase] + 4 H2O + 4 H(+)</text>
        <dbReference type="Rhea" id="RHEA:38191"/>
        <dbReference type="Rhea" id="RHEA-COMP:11964"/>
        <dbReference type="Rhea" id="RHEA-COMP:11965"/>
        <dbReference type="ChEBI" id="CHEBI:15377"/>
        <dbReference type="ChEBI" id="CHEBI:15378"/>
        <dbReference type="ChEBI" id="CHEBI:15379"/>
        <dbReference type="ChEBI" id="CHEBI:15740"/>
        <dbReference type="ChEBI" id="CHEBI:16469"/>
        <dbReference type="ChEBI" id="CHEBI:17347"/>
        <dbReference type="ChEBI" id="CHEBI:57618"/>
        <dbReference type="ChEBI" id="CHEBI:58210"/>
        <dbReference type="EC" id="1.14.14.14"/>
    </reaction>
</comment>
<keyword evidence="6" id="KW-1185">Reference proteome</keyword>
<dbReference type="Proteomes" id="UP000265100">
    <property type="component" value="Chromosome 23"/>
</dbReference>
<dbReference type="GO" id="GO:0070330">
    <property type="term" value="F:aromatase activity"/>
    <property type="evidence" value="ECO:0007669"/>
    <property type="project" value="UniProtKB-EC"/>
</dbReference>
<gene>
    <name evidence="5" type="primary">CYP4F8</name>
</gene>
<organism evidence="5 6">
    <name type="scientific">Astatotilapia calliptera</name>
    <name type="common">Eastern happy</name>
    <name type="synonym">Chromis callipterus</name>
    <dbReference type="NCBI Taxonomy" id="8154"/>
    <lineage>
        <taxon>Eukaryota</taxon>
        <taxon>Metazoa</taxon>
        <taxon>Chordata</taxon>
        <taxon>Craniata</taxon>
        <taxon>Vertebrata</taxon>
        <taxon>Euteleostomi</taxon>
        <taxon>Actinopterygii</taxon>
        <taxon>Neopterygii</taxon>
        <taxon>Teleostei</taxon>
        <taxon>Neoteleostei</taxon>
        <taxon>Acanthomorphata</taxon>
        <taxon>Ovalentaria</taxon>
        <taxon>Cichlomorphae</taxon>
        <taxon>Cichliformes</taxon>
        <taxon>Cichlidae</taxon>
        <taxon>African cichlids</taxon>
        <taxon>Pseudocrenilabrinae</taxon>
        <taxon>Haplochromini</taxon>
        <taxon>Astatotilapia</taxon>
    </lineage>
</organism>
<dbReference type="InterPro" id="IPR036396">
    <property type="entry name" value="Cyt_P450_sf"/>
</dbReference>
<evidence type="ECO:0000256" key="2">
    <source>
        <dbReference type="ARBA" id="ARBA00037202"/>
    </source>
</evidence>
<dbReference type="GeneTree" id="ENSGT00940000155021"/>
<dbReference type="Ensembl" id="ENSACLT00000007804.2">
    <property type="protein sequence ID" value="ENSACLP00000007632.1"/>
    <property type="gene ID" value="ENSACLG00000005159.2"/>
</dbReference>
<dbReference type="Gene3D" id="1.10.630.10">
    <property type="entry name" value="Cytochrome P450"/>
    <property type="match status" value="1"/>
</dbReference>
<protein>
    <recommendedName>
        <fullName evidence="7">Cytochrome P450, family 4, subfamily F, polypeptide 3</fullName>
    </recommendedName>
</protein>
<dbReference type="AlphaFoldDB" id="A0A3P8NS62"/>
<accession>A0A3P8NS62</accession>
<reference evidence="5" key="3">
    <citation type="submission" date="2025-09" db="UniProtKB">
        <authorList>
            <consortium name="Ensembl"/>
        </authorList>
    </citation>
    <scope>IDENTIFICATION</scope>
</reference>